<feature type="transmembrane region" description="Helical" evidence="13">
    <location>
        <begin position="12"/>
        <end position="37"/>
    </location>
</feature>
<evidence type="ECO:0000256" key="3">
    <source>
        <dbReference type="ARBA" id="ARBA00004479"/>
    </source>
</evidence>
<sequence>MKRVIALADRGALPLVKLLVAANLLFFLSFALMVALATERARAEEVTCSGKDMLAELKTSDPAALARIEAEAGRTENGEGLLWKIEKDGGPASYLFGTMHVTDPRVTALPPAAQTAYDASGTVVIETTDVLDQSKMAAIMVERPELMMFTDDTTLASLIPPGEVDGVNKALEARGIPPYSVAKMKPWIISAMIALPACELQRKAGGAPVLDIKLGHEAAAAGKTLEGLETAVDQLEAMASLPMQFHIQGLVDTLKLGDRVDDVIETMIVLYTRGDTGMFWPLFNAVLPDGGGGEASGYAAFEETMITARNRTMAEHAVPILDAGNAFIAVGALHLPGPEGLVALLRKAGYTVSRADRG</sequence>
<evidence type="ECO:0000313" key="14">
    <source>
        <dbReference type="EMBL" id="PSJ58688.1"/>
    </source>
</evidence>
<name>A0A2P7S869_9HYPH</name>
<organism evidence="14 15">
    <name type="scientific">Kumtagia ephedrae</name>
    <dbReference type="NCBI Taxonomy" id="2116701"/>
    <lineage>
        <taxon>Bacteria</taxon>
        <taxon>Pseudomonadati</taxon>
        <taxon>Pseudomonadota</taxon>
        <taxon>Alphaproteobacteria</taxon>
        <taxon>Hyphomicrobiales</taxon>
        <taxon>Phyllobacteriaceae</taxon>
        <taxon>Kumtagia</taxon>
    </lineage>
</organism>
<keyword evidence="15" id="KW-1185">Reference proteome</keyword>
<evidence type="ECO:0000256" key="8">
    <source>
        <dbReference type="ARBA" id="ARBA00022801"/>
    </source>
</evidence>
<dbReference type="Pfam" id="PF01963">
    <property type="entry name" value="TraB_PrgY_gumN"/>
    <property type="match status" value="1"/>
</dbReference>
<dbReference type="PANTHER" id="PTHR31120:SF6">
    <property type="entry name" value="METALLOPROTEASE TIKI HOMOLOG"/>
    <property type="match status" value="1"/>
</dbReference>
<evidence type="ECO:0000256" key="10">
    <source>
        <dbReference type="ARBA" id="ARBA00023049"/>
    </source>
</evidence>
<dbReference type="CDD" id="cd14789">
    <property type="entry name" value="Tiki"/>
    <property type="match status" value="1"/>
</dbReference>
<dbReference type="EMBL" id="PXYK01000013">
    <property type="protein sequence ID" value="PSJ58688.1"/>
    <property type="molecule type" value="Genomic_DNA"/>
</dbReference>
<evidence type="ECO:0000256" key="1">
    <source>
        <dbReference type="ARBA" id="ARBA00001936"/>
    </source>
</evidence>
<keyword evidence="4" id="KW-0645">Protease</keyword>
<evidence type="ECO:0000256" key="12">
    <source>
        <dbReference type="ARBA" id="ARBA00023180"/>
    </source>
</evidence>
<dbReference type="RefSeq" id="WP_106772914.1">
    <property type="nucleotide sequence ID" value="NZ_PXYK01000013.1"/>
</dbReference>
<proteinExistence type="predicted"/>
<keyword evidence="8" id="KW-0378">Hydrolase</keyword>
<dbReference type="PANTHER" id="PTHR31120">
    <property type="entry name" value="METALLOPROTEASE TIKI"/>
    <property type="match status" value="1"/>
</dbReference>
<keyword evidence="6" id="KW-0479">Metal-binding</keyword>
<dbReference type="Proteomes" id="UP000241229">
    <property type="component" value="Unassembled WGS sequence"/>
</dbReference>
<keyword evidence="12" id="KW-0325">Glycoprotein</keyword>
<comment type="subcellular location">
    <subcellularLocation>
        <location evidence="3">Membrane</location>
        <topology evidence="3">Single-pass type I membrane protein</topology>
    </subcellularLocation>
</comment>
<evidence type="ECO:0000256" key="2">
    <source>
        <dbReference type="ARBA" id="ARBA00001941"/>
    </source>
</evidence>
<keyword evidence="5 13" id="KW-0812">Transmembrane</keyword>
<evidence type="ECO:0000256" key="9">
    <source>
        <dbReference type="ARBA" id="ARBA00022989"/>
    </source>
</evidence>
<dbReference type="InterPro" id="IPR002816">
    <property type="entry name" value="TraB/PrgY/GumN_fam"/>
</dbReference>
<evidence type="ECO:0000256" key="13">
    <source>
        <dbReference type="SAM" id="Phobius"/>
    </source>
</evidence>
<evidence type="ECO:0000256" key="4">
    <source>
        <dbReference type="ARBA" id="ARBA00022670"/>
    </source>
</evidence>
<keyword evidence="7" id="KW-0732">Signal</keyword>
<evidence type="ECO:0000256" key="11">
    <source>
        <dbReference type="ARBA" id="ARBA00023136"/>
    </source>
</evidence>
<evidence type="ECO:0000313" key="15">
    <source>
        <dbReference type="Proteomes" id="UP000241229"/>
    </source>
</evidence>
<protein>
    <submittedName>
        <fullName evidence="14">Polysaccharide biosynthesis protein GumN</fullName>
    </submittedName>
</protein>
<dbReference type="OrthoDB" id="9806326at2"/>
<comment type="caution">
    <text evidence="14">The sequence shown here is derived from an EMBL/GenBank/DDBJ whole genome shotgun (WGS) entry which is preliminary data.</text>
</comment>
<comment type="cofactor">
    <cofactor evidence="1">
        <name>Mn(2+)</name>
        <dbReference type="ChEBI" id="CHEBI:29035"/>
    </cofactor>
</comment>
<dbReference type="GO" id="GO:0030178">
    <property type="term" value="P:negative regulation of Wnt signaling pathway"/>
    <property type="evidence" value="ECO:0007669"/>
    <property type="project" value="InterPro"/>
</dbReference>
<accession>A0A2P7S869</accession>
<dbReference type="GO" id="GO:0016020">
    <property type="term" value="C:membrane"/>
    <property type="evidence" value="ECO:0007669"/>
    <property type="project" value="UniProtKB-SubCell"/>
</dbReference>
<dbReference type="GO" id="GO:0006508">
    <property type="term" value="P:proteolysis"/>
    <property type="evidence" value="ECO:0007669"/>
    <property type="project" value="UniProtKB-KW"/>
</dbReference>
<evidence type="ECO:0000256" key="7">
    <source>
        <dbReference type="ARBA" id="ARBA00022729"/>
    </source>
</evidence>
<keyword evidence="10" id="KW-0482">Metalloprotease</keyword>
<comment type="cofactor">
    <cofactor evidence="2">
        <name>Co(2+)</name>
        <dbReference type="ChEBI" id="CHEBI:48828"/>
    </cofactor>
</comment>
<reference evidence="14 15" key="1">
    <citation type="submission" date="2018-03" db="EMBL/GenBank/DDBJ databases">
        <title>The draft genome of Mesorhizobium sp. 6GN-30.</title>
        <authorList>
            <person name="Liu L."/>
            <person name="Li L."/>
            <person name="Wang T."/>
            <person name="Zhang X."/>
            <person name="Liang L."/>
        </authorList>
    </citation>
    <scope>NUCLEOTIDE SEQUENCE [LARGE SCALE GENOMIC DNA]</scope>
    <source>
        <strain evidence="14 15">6GN30</strain>
    </source>
</reference>
<dbReference type="GO" id="GO:0004222">
    <property type="term" value="F:metalloendopeptidase activity"/>
    <property type="evidence" value="ECO:0007669"/>
    <property type="project" value="TreeGrafter"/>
</dbReference>
<dbReference type="GO" id="GO:0046872">
    <property type="term" value="F:metal ion binding"/>
    <property type="evidence" value="ECO:0007669"/>
    <property type="project" value="UniProtKB-KW"/>
</dbReference>
<gene>
    <name evidence="14" type="ORF">C7I84_14475</name>
</gene>
<evidence type="ECO:0000256" key="5">
    <source>
        <dbReference type="ARBA" id="ARBA00022692"/>
    </source>
</evidence>
<dbReference type="InterPro" id="IPR040230">
    <property type="entry name" value="TIKI1/2-like"/>
</dbReference>
<keyword evidence="11 13" id="KW-0472">Membrane</keyword>
<evidence type="ECO:0000256" key="6">
    <source>
        <dbReference type="ARBA" id="ARBA00022723"/>
    </source>
</evidence>
<dbReference type="AlphaFoldDB" id="A0A2P7S869"/>
<keyword evidence="9 13" id="KW-1133">Transmembrane helix</keyword>